<dbReference type="EMBL" id="VTAW01000020">
    <property type="protein sequence ID" value="TYT61263.1"/>
    <property type="molecule type" value="Genomic_DNA"/>
</dbReference>
<evidence type="ECO:0000313" key="2">
    <source>
        <dbReference type="EMBL" id="TYT61263.1"/>
    </source>
</evidence>
<dbReference type="Gene3D" id="2.60.40.420">
    <property type="entry name" value="Cupredoxins - blue copper proteins"/>
    <property type="match status" value="1"/>
</dbReference>
<comment type="caution">
    <text evidence="2">The sequence shown here is derived from an EMBL/GenBank/DDBJ whole genome shotgun (WGS) entry which is preliminary data.</text>
</comment>
<dbReference type="RefSeq" id="WP_149082211.1">
    <property type="nucleotide sequence ID" value="NZ_VTAW01000020.1"/>
</dbReference>
<feature type="region of interest" description="Disordered" evidence="1">
    <location>
        <begin position="25"/>
        <end position="58"/>
    </location>
</feature>
<gene>
    <name evidence="2" type="ORF">FYC77_14510</name>
</gene>
<evidence type="ECO:0000256" key="1">
    <source>
        <dbReference type="SAM" id="MobiDB-lite"/>
    </source>
</evidence>
<sequence>MISPDQRSRRTLLCAVASGISSAVLAGCTDGTGEGDAESDRDDEGADEAADDADPPDAEWEDVDAIELEAHADDGWVGRRPAPIDGETNPDLALYEGREYEFIWTNADGDVHNFAIWEDGDEPLVSTAFVDTEGEETTTVVEAGSEMDVYLCETHEREMVGSLEVRAE</sequence>
<accession>A0A5D5AJY0</accession>
<feature type="compositionally biased region" description="Acidic residues" evidence="1">
    <location>
        <begin position="33"/>
        <end position="58"/>
    </location>
</feature>
<proteinExistence type="predicted"/>
<keyword evidence="3" id="KW-1185">Reference proteome</keyword>
<dbReference type="Proteomes" id="UP000324104">
    <property type="component" value="Unassembled WGS sequence"/>
</dbReference>
<organism evidence="2 3">
    <name type="scientific">Natrialba swarupiae</name>
    <dbReference type="NCBI Taxonomy" id="2448032"/>
    <lineage>
        <taxon>Archaea</taxon>
        <taxon>Methanobacteriati</taxon>
        <taxon>Methanobacteriota</taxon>
        <taxon>Stenosarchaea group</taxon>
        <taxon>Halobacteria</taxon>
        <taxon>Halobacteriales</taxon>
        <taxon>Natrialbaceae</taxon>
        <taxon>Natrialba</taxon>
    </lineage>
</organism>
<reference evidence="2 3" key="1">
    <citation type="submission" date="2019-08" db="EMBL/GenBank/DDBJ databases">
        <title>Archaea genome.</title>
        <authorList>
            <person name="Kajale S."/>
            <person name="Shouche Y."/>
            <person name="Deshpande N."/>
            <person name="Sharma A."/>
        </authorList>
    </citation>
    <scope>NUCLEOTIDE SEQUENCE [LARGE SCALE GENOMIC DNA]</scope>
    <source>
        <strain evidence="2 3">ESP3B_9</strain>
    </source>
</reference>
<dbReference type="AlphaFoldDB" id="A0A5D5AJY0"/>
<dbReference type="PROSITE" id="PS51257">
    <property type="entry name" value="PROKAR_LIPOPROTEIN"/>
    <property type="match status" value="1"/>
</dbReference>
<protein>
    <submittedName>
        <fullName evidence="2">Uncharacterized protein</fullName>
    </submittedName>
</protein>
<evidence type="ECO:0000313" key="3">
    <source>
        <dbReference type="Proteomes" id="UP000324104"/>
    </source>
</evidence>
<name>A0A5D5AJY0_9EURY</name>
<dbReference type="InterPro" id="IPR008972">
    <property type="entry name" value="Cupredoxin"/>
</dbReference>